<dbReference type="PROSITE" id="PS51900">
    <property type="entry name" value="CB"/>
    <property type="match status" value="1"/>
</dbReference>
<dbReference type="PANTHER" id="PTHR30349:SF41">
    <property type="entry name" value="INTEGRASE_RECOMBINASE PROTEIN MJ0367-RELATED"/>
    <property type="match status" value="1"/>
</dbReference>
<dbReference type="EMBL" id="NSJV01000565">
    <property type="protein sequence ID" value="PAU45355.1"/>
    <property type="molecule type" value="Genomic_DNA"/>
</dbReference>
<dbReference type="PANTHER" id="PTHR30349">
    <property type="entry name" value="PHAGE INTEGRASE-RELATED"/>
    <property type="match status" value="1"/>
</dbReference>
<evidence type="ECO:0000256" key="5">
    <source>
        <dbReference type="PROSITE-ProRule" id="PRU01248"/>
    </source>
</evidence>
<dbReference type="InterPro" id="IPR004107">
    <property type="entry name" value="Integrase_SAM-like_N"/>
</dbReference>
<evidence type="ECO:0000259" key="6">
    <source>
        <dbReference type="PROSITE" id="PS51898"/>
    </source>
</evidence>
<gene>
    <name evidence="8" type="ORF">CK936_29945</name>
</gene>
<keyword evidence="3 5" id="KW-0238">DNA-binding</keyword>
<dbReference type="InterPro" id="IPR013762">
    <property type="entry name" value="Integrase-like_cat_sf"/>
</dbReference>
<keyword evidence="9" id="KW-1185">Reference proteome</keyword>
<dbReference type="GO" id="GO:0006310">
    <property type="term" value="P:DNA recombination"/>
    <property type="evidence" value="ECO:0007669"/>
    <property type="project" value="UniProtKB-KW"/>
</dbReference>
<dbReference type="InterPro" id="IPR011010">
    <property type="entry name" value="DNA_brk_join_enz"/>
</dbReference>
<dbReference type="InterPro" id="IPR050090">
    <property type="entry name" value="Tyrosine_recombinase_XerCD"/>
</dbReference>
<dbReference type="InterPro" id="IPR044068">
    <property type="entry name" value="CB"/>
</dbReference>
<dbReference type="RefSeq" id="WP_095584084.1">
    <property type="nucleotide sequence ID" value="NZ_JAJQQQ010000028.1"/>
</dbReference>
<accession>A0A2A2D1G5</accession>
<evidence type="ECO:0000256" key="1">
    <source>
        <dbReference type="ARBA" id="ARBA00008857"/>
    </source>
</evidence>
<keyword evidence="2" id="KW-0229">DNA integration</keyword>
<comment type="similarity">
    <text evidence="1">Belongs to the 'phage' integrase family.</text>
</comment>
<comment type="caution">
    <text evidence="8">The sequence shown here is derived from an EMBL/GenBank/DDBJ whole genome shotgun (WGS) entry which is preliminary data.</text>
</comment>
<protein>
    <submittedName>
        <fullName evidence="8">Transposase</fullName>
    </submittedName>
</protein>
<dbReference type="Pfam" id="PF02899">
    <property type="entry name" value="Phage_int_SAM_1"/>
    <property type="match status" value="1"/>
</dbReference>
<sequence>MAVRQRVVAGDEITHVVLDQRWRVIEPVDQFLEYLRQEKYSPHTVRSYAGGMAVWWTLLESRDQDWRHVGVDDLARFVRRLRNRGTDPTVIALRPDKAVPDSTVDAALTAVMSFYRYHAIVSGVPAARAFYVHVKGGTIEARSQYASFLGHIGGGQDRRVVGRRRGPHTPPPFLTPQQIAVIKDDAARLDDGIWSGDVRFRLLWTLLEETGLRIAEALLLRHHDWQPGTGTTASIEVQPREDQRRRLRVKNQQYRRLYISDELDNFYGEYLFQLAEQGIEFSDDDTVFINLYRGEVGQPLRPETVYDWIDGFKRRHPLLPARWTPHWFRHTHATALLLADVPPHVVQRRLGHQDINTLMTTYAHVTDDAAMRAAADWKKLVARWGAGA</sequence>
<dbReference type="GO" id="GO:0003677">
    <property type="term" value="F:DNA binding"/>
    <property type="evidence" value="ECO:0007669"/>
    <property type="project" value="UniProtKB-UniRule"/>
</dbReference>
<dbReference type="AlphaFoldDB" id="A0A2A2D1G5"/>
<organism evidence="8 9">
    <name type="scientific">Streptomyces albireticuli</name>
    <dbReference type="NCBI Taxonomy" id="1940"/>
    <lineage>
        <taxon>Bacteria</taxon>
        <taxon>Bacillati</taxon>
        <taxon>Actinomycetota</taxon>
        <taxon>Actinomycetes</taxon>
        <taxon>Kitasatosporales</taxon>
        <taxon>Streptomycetaceae</taxon>
        <taxon>Streptomyces</taxon>
    </lineage>
</organism>
<evidence type="ECO:0000313" key="8">
    <source>
        <dbReference type="EMBL" id="PAU45355.1"/>
    </source>
</evidence>
<feature type="domain" description="Tyr recombinase" evidence="6">
    <location>
        <begin position="169"/>
        <end position="376"/>
    </location>
</feature>
<evidence type="ECO:0000259" key="7">
    <source>
        <dbReference type="PROSITE" id="PS51900"/>
    </source>
</evidence>
<dbReference type="GO" id="GO:0015074">
    <property type="term" value="P:DNA integration"/>
    <property type="evidence" value="ECO:0007669"/>
    <property type="project" value="UniProtKB-KW"/>
</dbReference>
<dbReference type="PROSITE" id="PS51898">
    <property type="entry name" value="TYR_RECOMBINASE"/>
    <property type="match status" value="1"/>
</dbReference>
<dbReference type="InterPro" id="IPR002104">
    <property type="entry name" value="Integrase_catalytic"/>
</dbReference>
<dbReference type="Proteomes" id="UP000218944">
    <property type="component" value="Unassembled WGS sequence"/>
</dbReference>
<evidence type="ECO:0000256" key="2">
    <source>
        <dbReference type="ARBA" id="ARBA00022908"/>
    </source>
</evidence>
<dbReference type="InterPro" id="IPR010998">
    <property type="entry name" value="Integrase_recombinase_N"/>
</dbReference>
<dbReference type="SUPFAM" id="SSF56349">
    <property type="entry name" value="DNA breaking-rejoining enzymes"/>
    <property type="match status" value="1"/>
</dbReference>
<name>A0A2A2D1G5_9ACTN</name>
<evidence type="ECO:0000313" key="9">
    <source>
        <dbReference type="Proteomes" id="UP000218944"/>
    </source>
</evidence>
<keyword evidence="4" id="KW-0233">DNA recombination</keyword>
<feature type="domain" description="Core-binding (CB)" evidence="7">
    <location>
        <begin position="22"/>
        <end position="119"/>
    </location>
</feature>
<reference evidence="8 9" key="1">
    <citation type="submission" date="2017-08" db="EMBL/GenBank/DDBJ databases">
        <title>Genome sequence of Streptomyces albireticuli NRRL B-1670.</title>
        <authorList>
            <person name="Graham D.E."/>
            <person name="Mahan K.M."/>
            <person name="Klingeman D.M."/>
            <person name="Hettich R.L."/>
            <person name="Parry R.J."/>
            <person name="Spain J.C."/>
        </authorList>
    </citation>
    <scope>NUCLEOTIDE SEQUENCE [LARGE SCALE GENOMIC DNA]</scope>
    <source>
        <strain evidence="8 9">NRRL B-1670</strain>
    </source>
</reference>
<dbReference type="Gene3D" id="1.10.443.10">
    <property type="entry name" value="Intergrase catalytic core"/>
    <property type="match status" value="1"/>
</dbReference>
<dbReference type="Pfam" id="PF00589">
    <property type="entry name" value="Phage_integrase"/>
    <property type="match status" value="1"/>
</dbReference>
<evidence type="ECO:0000256" key="3">
    <source>
        <dbReference type="ARBA" id="ARBA00023125"/>
    </source>
</evidence>
<proteinExistence type="inferred from homology"/>
<evidence type="ECO:0000256" key="4">
    <source>
        <dbReference type="ARBA" id="ARBA00023172"/>
    </source>
</evidence>
<dbReference type="Gene3D" id="1.10.150.130">
    <property type="match status" value="1"/>
</dbReference>